<organism evidence="1 2">
    <name type="scientific">Segatella bryantii</name>
    <name type="common">Prevotella bryantii</name>
    <dbReference type="NCBI Taxonomy" id="77095"/>
    <lineage>
        <taxon>Bacteria</taxon>
        <taxon>Pseudomonadati</taxon>
        <taxon>Bacteroidota</taxon>
        <taxon>Bacteroidia</taxon>
        <taxon>Bacteroidales</taxon>
        <taxon>Prevotellaceae</taxon>
        <taxon>Segatella</taxon>
    </lineage>
</organism>
<accession>A0ABX4EGE4</accession>
<dbReference type="Proteomes" id="UP000216189">
    <property type="component" value="Unassembled WGS sequence"/>
</dbReference>
<evidence type="ECO:0008006" key="3">
    <source>
        <dbReference type="Google" id="ProtNLM"/>
    </source>
</evidence>
<keyword evidence="2" id="KW-1185">Reference proteome</keyword>
<sequence length="376" mass="44112">NDGFKISYDHIPQMKLTSSKPTYIDVDGATKISEESFFKNKTFNISFTKLDNTVPIGTIEKMRVYKDRFYFLSEDKLYVYNSKSGKFLFMIDAKGHGHNEYILLRDFQVLPKEELIMCIDDMQKKLFFFSMKDGKLVKSINSLIGTPYVRKMGNLYFHDVLFGNDFNDDETWQILVSNGKEFKRKGFRIFPIQKNAMRNNIYETNSGITFAPLFSDTIYHINKKLQYSVSYIFKNKHSIWSMRNEELDFKNSQHAEKKSSYSYLASDTFWESNNGILFQMAVSDKDFRENLMTYYYDKISKENLLIETSWSGPINYVTLPDQLMYNDSNTYYGIFADMHSLKSYINPKFVKHNGFKKLLSDAKSGDNPVIMSFEIK</sequence>
<name>A0ABX4EGE4_SEGBR</name>
<reference evidence="1 2" key="1">
    <citation type="submission" date="2017-08" db="EMBL/GenBank/DDBJ databases">
        <title>Comparative genomics of non-oral Prevotella species.</title>
        <authorList>
            <person name="Accetto T."/>
            <person name="Nograsek B."/>
            <person name="Avgustin G."/>
        </authorList>
    </citation>
    <scope>NUCLEOTIDE SEQUENCE [LARGE SCALE GENOMIC DNA]</scope>
    <source>
        <strain evidence="1 2">TC1-1</strain>
    </source>
</reference>
<evidence type="ECO:0000313" key="1">
    <source>
        <dbReference type="EMBL" id="OYP53040.1"/>
    </source>
</evidence>
<evidence type="ECO:0000313" key="2">
    <source>
        <dbReference type="Proteomes" id="UP000216189"/>
    </source>
</evidence>
<proteinExistence type="predicted"/>
<comment type="caution">
    <text evidence="1">The sequence shown here is derived from an EMBL/GenBank/DDBJ whole genome shotgun (WGS) entry which is preliminary data.</text>
</comment>
<gene>
    <name evidence="1" type="ORF">CIK91_13770</name>
</gene>
<protein>
    <recommendedName>
        <fullName evidence="3">6-bladed beta-propeller</fullName>
    </recommendedName>
</protein>
<dbReference type="EMBL" id="NPJF01000073">
    <property type="protein sequence ID" value="OYP53040.1"/>
    <property type="molecule type" value="Genomic_DNA"/>
</dbReference>
<dbReference type="Pfam" id="PF17170">
    <property type="entry name" value="DUF5128"/>
    <property type="match status" value="1"/>
</dbReference>
<dbReference type="RefSeq" id="WP_144263872.1">
    <property type="nucleotide sequence ID" value="NZ_NPJF01000073.1"/>
</dbReference>
<feature type="non-terminal residue" evidence="1">
    <location>
        <position position="1"/>
    </location>
</feature>